<dbReference type="Gene3D" id="1.10.10.10">
    <property type="entry name" value="Winged helix-like DNA-binding domain superfamily/Winged helix DNA-binding domain"/>
    <property type="match status" value="1"/>
</dbReference>
<evidence type="ECO:0000256" key="2">
    <source>
        <dbReference type="ARBA" id="ARBA00023125"/>
    </source>
</evidence>
<dbReference type="Pfam" id="PF00392">
    <property type="entry name" value="GntR"/>
    <property type="match status" value="1"/>
</dbReference>
<evidence type="ECO:0000256" key="3">
    <source>
        <dbReference type="ARBA" id="ARBA00023163"/>
    </source>
</evidence>
<dbReference type="Proteomes" id="UP000239297">
    <property type="component" value="Unassembled WGS sequence"/>
</dbReference>
<dbReference type="InterPro" id="IPR011711">
    <property type="entry name" value="GntR_C"/>
</dbReference>
<keyword evidence="6" id="KW-1185">Reference proteome</keyword>
<gene>
    <name evidence="5" type="ORF">C4K88_08450</name>
</gene>
<dbReference type="SMART" id="SM00345">
    <property type="entry name" value="HTH_GNTR"/>
    <property type="match status" value="1"/>
</dbReference>
<dbReference type="InterPro" id="IPR008920">
    <property type="entry name" value="TF_FadR/GntR_C"/>
</dbReference>
<dbReference type="GO" id="GO:0003677">
    <property type="term" value="F:DNA binding"/>
    <property type="evidence" value="ECO:0007669"/>
    <property type="project" value="UniProtKB-KW"/>
</dbReference>
<dbReference type="CDD" id="cd07377">
    <property type="entry name" value="WHTH_GntR"/>
    <property type="match status" value="1"/>
</dbReference>
<dbReference type="Pfam" id="PF07729">
    <property type="entry name" value="FCD"/>
    <property type="match status" value="1"/>
</dbReference>
<keyword evidence="3" id="KW-0804">Transcription</keyword>
<keyword evidence="1" id="KW-0805">Transcription regulation</keyword>
<dbReference type="InterPro" id="IPR036388">
    <property type="entry name" value="WH-like_DNA-bd_sf"/>
</dbReference>
<feature type="domain" description="HTH gntR-type" evidence="4">
    <location>
        <begin position="4"/>
        <end position="72"/>
    </location>
</feature>
<dbReference type="SMART" id="SM00895">
    <property type="entry name" value="FCD"/>
    <property type="match status" value="1"/>
</dbReference>
<dbReference type="RefSeq" id="WP_104121176.1">
    <property type="nucleotide sequence ID" value="NZ_PRKW01000003.1"/>
</dbReference>
<dbReference type="GO" id="GO:0003700">
    <property type="term" value="F:DNA-binding transcription factor activity"/>
    <property type="evidence" value="ECO:0007669"/>
    <property type="project" value="InterPro"/>
</dbReference>
<evidence type="ECO:0000259" key="4">
    <source>
        <dbReference type="PROSITE" id="PS50949"/>
    </source>
</evidence>
<dbReference type="InterPro" id="IPR036390">
    <property type="entry name" value="WH_DNA-bd_sf"/>
</dbReference>
<protein>
    <submittedName>
        <fullName evidence="5">GntR family transcriptional regulator</fullName>
    </submittedName>
</protein>
<evidence type="ECO:0000313" key="5">
    <source>
        <dbReference type="EMBL" id="PPB49690.1"/>
    </source>
</evidence>
<dbReference type="AlphaFoldDB" id="A0A2S5IYX3"/>
<proteinExistence type="predicted"/>
<dbReference type="PANTHER" id="PTHR43537">
    <property type="entry name" value="TRANSCRIPTIONAL REGULATOR, GNTR FAMILY"/>
    <property type="match status" value="1"/>
</dbReference>
<comment type="caution">
    <text evidence="5">The sequence shown here is derived from an EMBL/GenBank/DDBJ whole genome shotgun (WGS) entry which is preliminary data.</text>
</comment>
<dbReference type="InterPro" id="IPR000524">
    <property type="entry name" value="Tscrpt_reg_HTH_GntR"/>
</dbReference>
<dbReference type="PRINTS" id="PR00035">
    <property type="entry name" value="HTHGNTR"/>
</dbReference>
<dbReference type="PROSITE" id="PS50949">
    <property type="entry name" value="HTH_GNTR"/>
    <property type="match status" value="1"/>
</dbReference>
<dbReference type="EMBL" id="PRKW01000003">
    <property type="protein sequence ID" value="PPB49690.1"/>
    <property type="molecule type" value="Genomic_DNA"/>
</dbReference>
<dbReference type="OrthoDB" id="4535513at2"/>
<evidence type="ECO:0000313" key="6">
    <source>
        <dbReference type="Proteomes" id="UP000239297"/>
    </source>
</evidence>
<evidence type="ECO:0000256" key="1">
    <source>
        <dbReference type="ARBA" id="ARBA00023015"/>
    </source>
</evidence>
<dbReference type="SUPFAM" id="SSF46785">
    <property type="entry name" value="Winged helix' DNA-binding domain"/>
    <property type="match status" value="1"/>
</dbReference>
<dbReference type="PANTHER" id="PTHR43537:SF5">
    <property type="entry name" value="UXU OPERON TRANSCRIPTIONAL REGULATOR"/>
    <property type="match status" value="1"/>
</dbReference>
<accession>A0A2S5IYX3</accession>
<organism evidence="5 6">
    <name type="scientific">Arthrobacter pityocampae</name>
    <dbReference type="NCBI Taxonomy" id="547334"/>
    <lineage>
        <taxon>Bacteria</taxon>
        <taxon>Bacillati</taxon>
        <taxon>Actinomycetota</taxon>
        <taxon>Actinomycetes</taxon>
        <taxon>Micrococcales</taxon>
        <taxon>Micrococcaceae</taxon>
        <taxon>Arthrobacter</taxon>
    </lineage>
</organism>
<sequence>MARKPLAEAVFDDLLDRIIDGTFPPGTALPPENDLAVSMDVSRLTVREALKQLQAQHVVQIRRGLGTYVNPAAQWTDLQAILRHASTAADSPDVSLRLLEIRRMVETGAAELAALHATAEDLDRMAVANADLRAAHEAKDLDAVTAADIAFHEAVFRASANPFLPVILGPLSQLLYTMRRETSSFREVQQHALAHHTLVLDAIRTRNPEVARQAMQAHINQTYDDYEHFIHRQEQPQEIP</sequence>
<reference evidence="5 6" key="1">
    <citation type="journal article" date="2014" name="Int. J. Syst. Evol. Microbiol.">
        <title>Arthrobacter pityocampae sp. nov., isolated from Thaumetopoea pityocampa (Lep., Thaumetopoeidae).</title>
        <authorList>
            <person name="Ince I.A."/>
            <person name="Demirbag Z."/>
            <person name="Kati H."/>
        </authorList>
    </citation>
    <scope>NUCLEOTIDE SEQUENCE [LARGE SCALE GENOMIC DNA]</scope>
    <source>
        <strain evidence="5 6">Tp2</strain>
    </source>
</reference>
<keyword evidence="2" id="KW-0238">DNA-binding</keyword>
<dbReference type="Gene3D" id="1.20.120.530">
    <property type="entry name" value="GntR ligand-binding domain-like"/>
    <property type="match status" value="1"/>
</dbReference>
<dbReference type="SUPFAM" id="SSF48008">
    <property type="entry name" value="GntR ligand-binding domain-like"/>
    <property type="match status" value="1"/>
</dbReference>
<name>A0A2S5IYX3_9MICC</name>